<evidence type="ECO:0000259" key="7">
    <source>
        <dbReference type="Pfam" id="PF00155"/>
    </source>
</evidence>
<proteinExistence type="inferred from homology"/>
<dbReference type="InterPro" id="IPR051326">
    <property type="entry name" value="Kynurenine-oxoglutarate_AT"/>
</dbReference>
<evidence type="ECO:0000256" key="3">
    <source>
        <dbReference type="ARBA" id="ARBA00022576"/>
    </source>
</evidence>
<protein>
    <submittedName>
        <fullName evidence="8">Tyrosine aminotransferase</fullName>
    </submittedName>
</protein>
<reference evidence="8 9" key="1">
    <citation type="journal article" date="2023" name="BMC Biol.">
        <title>The compact genome of the sponge Oopsacas minuta (Hexactinellida) is lacking key metazoan core genes.</title>
        <authorList>
            <person name="Santini S."/>
            <person name="Schenkelaars Q."/>
            <person name="Jourda C."/>
            <person name="Duchesne M."/>
            <person name="Belahbib H."/>
            <person name="Rocher C."/>
            <person name="Selva M."/>
            <person name="Riesgo A."/>
            <person name="Vervoort M."/>
            <person name="Leys S.P."/>
            <person name="Kodjabachian L."/>
            <person name="Le Bivic A."/>
            <person name="Borchiellini C."/>
            <person name="Claverie J.M."/>
            <person name="Renard E."/>
        </authorList>
    </citation>
    <scope>NUCLEOTIDE SEQUENCE [LARGE SCALE GENOMIC DNA]</scope>
    <source>
        <strain evidence="8">SPO-2</strain>
    </source>
</reference>
<dbReference type="GO" id="GO:0030170">
    <property type="term" value="F:pyridoxal phosphate binding"/>
    <property type="evidence" value="ECO:0007669"/>
    <property type="project" value="InterPro"/>
</dbReference>
<evidence type="ECO:0000256" key="4">
    <source>
        <dbReference type="ARBA" id="ARBA00022679"/>
    </source>
</evidence>
<keyword evidence="4" id="KW-0808">Transferase</keyword>
<evidence type="ECO:0000313" key="8">
    <source>
        <dbReference type="EMBL" id="KAI6660532.1"/>
    </source>
</evidence>
<accession>A0AAV7KGT9</accession>
<evidence type="ECO:0000256" key="2">
    <source>
        <dbReference type="ARBA" id="ARBA00007441"/>
    </source>
</evidence>
<dbReference type="AlphaFoldDB" id="A0AAV7KGT9"/>
<dbReference type="PANTHER" id="PTHR43807">
    <property type="entry name" value="FI04487P"/>
    <property type="match status" value="1"/>
</dbReference>
<evidence type="ECO:0000313" key="9">
    <source>
        <dbReference type="Proteomes" id="UP001165289"/>
    </source>
</evidence>
<dbReference type="InterPro" id="IPR015421">
    <property type="entry name" value="PyrdxlP-dep_Trfase_major"/>
</dbReference>
<evidence type="ECO:0000256" key="1">
    <source>
        <dbReference type="ARBA" id="ARBA00001933"/>
    </source>
</evidence>
<dbReference type="GO" id="GO:0016212">
    <property type="term" value="F:kynurenine-oxoglutarate transaminase activity"/>
    <property type="evidence" value="ECO:0007669"/>
    <property type="project" value="TreeGrafter"/>
</dbReference>
<dbReference type="InterPro" id="IPR015422">
    <property type="entry name" value="PyrdxlP-dep_Trfase_small"/>
</dbReference>
<dbReference type="Proteomes" id="UP001165289">
    <property type="component" value="Unassembled WGS sequence"/>
</dbReference>
<comment type="pathway">
    <text evidence="6">Amino-acid degradation; L-kynurenine degradation; kynurenate from L-kynurenine: step 1/2.</text>
</comment>
<comment type="similarity">
    <text evidence="2">Belongs to the class-I pyridoxal-phosphate-dependent aminotransferase family.</text>
</comment>
<dbReference type="InterPro" id="IPR015424">
    <property type="entry name" value="PyrdxlP-dep_Trfase"/>
</dbReference>
<evidence type="ECO:0000256" key="5">
    <source>
        <dbReference type="ARBA" id="ARBA00022898"/>
    </source>
</evidence>
<dbReference type="Gene3D" id="3.90.1150.10">
    <property type="entry name" value="Aspartate Aminotransferase, domain 1"/>
    <property type="match status" value="1"/>
</dbReference>
<name>A0AAV7KGT9_9METZ</name>
<organism evidence="8 9">
    <name type="scientific">Oopsacas minuta</name>
    <dbReference type="NCBI Taxonomy" id="111878"/>
    <lineage>
        <taxon>Eukaryota</taxon>
        <taxon>Metazoa</taxon>
        <taxon>Porifera</taxon>
        <taxon>Hexactinellida</taxon>
        <taxon>Hexasterophora</taxon>
        <taxon>Lyssacinosida</taxon>
        <taxon>Leucopsacidae</taxon>
        <taxon>Oopsacas</taxon>
    </lineage>
</organism>
<dbReference type="Pfam" id="PF00155">
    <property type="entry name" value="Aminotran_1_2"/>
    <property type="match status" value="1"/>
</dbReference>
<gene>
    <name evidence="8" type="ORF">LOD99_14116</name>
</gene>
<evidence type="ECO:0000256" key="6">
    <source>
        <dbReference type="ARBA" id="ARBA00024016"/>
    </source>
</evidence>
<keyword evidence="9" id="KW-1185">Reference proteome</keyword>
<comment type="cofactor">
    <cofactor evidence="1">
        <name>pyridoxal 5'-phosphate</name>
        <dbReference type="ChEBI" id="CHEBI:597326"/>
    </cofactor>
</comment>
<dbReference type="PANTHER" id="PTHR43807:SF20">
    <property type="entry name" value="FI04487P"/>
    <property type="match status" value="1"/>
</dbReference>
<keyword evidence="3 8" id="KW-0032">Aminotransferase</keyword>
<dbReference type="FunFam" id="3.90.1150.10:FF:000141">
    <property type="entry name" value="Kynurenine--oxoglutarate transaminase 1"/>
    <property type="match status" value="1"/>
</dbReference>
<dbReference type="GO" id="GO:0005739">
    <property type="term" value="C:mitochondrion"/>
    <property type="evidence" value="ECO:0007669"/>
    <property type="project" value="TreeGrafter"/>
</dbReference>
<dbReference type="EMBL" id="JAKMXF010000033">
    <property type="protein sequence ID" value="KAI6660532.1"/>
    <property type="molecule type" value="Genomic_DNA"/>
</dbReference>
<dbReference type="SUPFAM" id="SSF53383">
    <property type="entry name" value="PLP-dependent transferases"/>
    <property type="match status" value="1"/>
</dbReference>
<dbReference type="InterPro" id="IPR004839">
    <property type="entry name" value="Aminotransferase_I/II_large"/>
</dbReference>
<comment type="caution">
    <text evidence="8">The sequence shown here is derived from an EMBL/GenBank/DDBJ whole genome shotgun (WGS) entry which is preliminary data.</text>
</comment>
<dbReference type="FunFam" id="3.40.640.10:FF:000024">
    <property type="entry name" value="Kynurenine--oxoglutarate transaminase 3"/>
    <property type="match status" value="1"/>
</dbReference>
<sequence>MSNQTVLSKKRFVAKGLQEDRESLWVVFNAMIEGREVINLGQGFPDFASPDFLLEALGRVARDPSAHSLSPSRGHPSLIQAICQLYSSFLGREIGENEVISFVGAYGILYLALRALIKPGDEVILLEPAFESYASLIELCGAIPVFVPFTPPHNTTGPSSTDEWRLDPTRLESAVSSSTSLLLLNNPNNPLGKSMSKEEIKIVADLCKRHNLLLLSDEVYEWMTYEGRELVRVAAVEGMWKRTVSVFSAGKMFSVTGWKLGWAVGPADLISRMEEVLKETAYCGCTPLQLAVGEGVKRVAGFMGTSEGYLCELRRDLERKRDTLFTALVEIGLSPIKPSGTYFMMMRIPRLMAILATADTSTESYDFTFVKWMIREVGLAVIPVTPFCGKQNTVIGDTLVRLCFAKKDSTLAAAIVKLKLMKEKLDKLS</sequence>
<dbReference type="Gene3D" id="3.40.640.10">
    <property type="entry name" value="Type I PLP-dependent aspartate aminotransferase-like (Major domain)"/>
    <property type="match status" value="1"/>
</dbReference>
<dbReference type="CDD" id="cd00609">
    <property type="entry name" value="AAT_like"/>
    <property type="match status" value="1"/>
</dbReference>
<keyword evidence="5" id="KW-0663">Pyridoxal phosphate</keyword>
<feature type="domain" description="Aminotransferase class I/classII large" evidence="7">
    <location>
        <begin position="36"/>
        <end position="415"/>
    </location>
</feature>